<dbReference type="SUPFAM" id="SSF46785">
    <property type="entry name" value="Winged helix' DNA-binding domain"/>
    <property type="match status" value="1"/>
</dbReference>
<dbReference type="PROSITE" id="PS50206">
    <property type="entry name" value="RHODANESE_3"/>
    <property type="match status" value="1"/>
</dbReference>
<reference evidence="7 8" key="1">
    <citation type="submission" date="2011-11" db="EMBL/GenBank/DDBJ databases">
        <authorList>
            <person name="Weinstock G."/>
            <person name="Sodergren E."/>
            <person name="Clifton S."/>
            <person name="Fulton L."/>
            <person name="Fulton B."/>
            <person name="Courtney L."/>
            <person name="Fronick C."/>
            <person name="Harrison M."/>
            <person name="Strong C."/>
            <person name="Farmer C."/>
            <person name="Delahaunty K."/>
            <person name="Markovic C."/>
            <person name="Hall O."/>
            <person name="Minx P."/>
            <person name="Tomlinson C."/>
            <person name="Mitreva M."/>
            <person name="Hou S."/>
            <person name="Chen J."/>
            <person name="Wollam A."/>
            <person name="Pepin K.H."/>
            <person name="Johnson M."/>
            <person name="Bhonagiri V."/>
            <person name="Zhang X."/>
            <person name="Suruliraj S."/>
            <person name="Warren W."/>
            <person name="Chinwalla A."/>
            <person name="Mardis E.R."/>
            <person name="Wilson R.K."/>
        </authorList>
    </citation>
    <scope>NUCLEOTIDE SEQUENCE [LARGE SCALE GENOMIC DNA]</scope>
    <source>
        <strain evidence="7 8">YIT 11816</strain>
    </source>
</reference>
<keyword evidence="2" id="KW-0805">Transcription regulation</keyword>
<dbReference type="Gene3D" id="3.40.250.10">
    <property type="entry name" value="Rhodanese-like domain"/>
    <property type="match status" value="1"/>
</dbReference>
<feature type="domain" description="HTH arsR-type" evidence="6">
    <location>
        <begin position="6"/>
        <end position="103"/>
    </location>
</feature>
<dbReference type="PATRIC" id="fig|762967.3.peg.637"/>
<dbReference type="Pfam" id="PF12840">
    <property type="entry name" value="HTH_20"/>
    <property type="match status" value="1"/>
</dbReference>
<dbReference type="PANTHER" id="PTHR33154:SF18">
    <property type="entry name" value="ARSENICAL RESISTANCE OPERON REPRESSOR"/>
    <property type="match status" value="1"/>
</dbReference>
<dbReference type="HOGENOM" id="CLU_108527_0_0_4"/>
<dbReference type="Pfam" id="PF00581">
    <property type="entry name" value="Rhodanese"/>
    <property type="match status" value="1"/>
</dbReference>
<accession>H3KDJ2</accession>
<dbReference type="InterPro" id="IPR036388">
    <property type="entry name" value="WH-like_DNA-bd_sf"/>
</dbReference>
<dbReference type="CDD" id="cd00090">
    <property type="entry name" value="HTH_ARSR"/>
    <property type="match status" value="1"/>
</dbReference>
<dbReference type="EMBL" id="AFBQ01000110">
    <property type="protein sequence ID" value="EHY31817.1"/>
    <property type="molecule type" value="Genomic_DNA"/>
</dbReference>
<evidence type="ECO:0000256" key="4">
    <source>
        <dbReference type="ARBA" id="ARBA00023163"/>
    </source>
</evidence>
<dbReference type="Gene3D" id="1.10.10.10">
    <property type="entry name" value="Winged helix-like DNA-binding domain superfamily/Winged helix DNA-binding domain"/>
    <property type="match status" value="1"/>
</dbReference>
<dbReference type="PROSITE" id="PS50987">
    <property type="entry name" value="HTH_ARSR_2"/>
    <property type="match status" value="1"/>
</dbReference>
<sequence>MANIDTKHQLYHQVSIVGRALGHETRLELIEILAQSPRTVEVLASLISTDLKSVSNHLQILARAGLVTAAREGRCQRYALSGAWGADLAVTLRAAAEKALESLAELDRQIRADADVISMEEAAARVEAGRMMLVDVRPASEYAAGHIPGALHAEGHEIEALALRLPEGTELGAYCRGPYCFLARDAAQALAKKGRTLHIVRDGVMEWRARGGELETSADASAGGGSPVPDK</sequence>
<name>H3KDJ2_9BURK</name>
<dbReference type="InterPro" id="IPR011991">
    <property type="entry name" value="ArsR-like_HTH"/>
</dbReference>
<dbReference type="SMART" id="SM00450">
    <property type="entry name" value="RHOD"/>
    <property type="match status" value="1"/>
</dbReference>
<dbReference type="PRINTS" id="PR00778">
    <property type="entry name" value="HTHARSR"/>
</dbReference>
<evidence type="ECO:0000256" key="1">
    <source>
        <dbReference type="ARBA" id="ARBA00022849"/>
    </source>
</evidence>
<evidence type="ECO:0000256" key="2">
    <source>
        <dbReference type="ARBA" id="ARBA00023015"/>
    </source>
</evidence>
<evidence type="ECO:0000256" key="3">
    <source>
        <dbReference type="ARBA" id="ARBA00023125"/>
    </source>
</evidence>
<evidence type="ECO:0000313" key="8">
    <source>
        <dbReference type="Proteomes" id="UP000004956"/>
    </source>
</evidence>
<dbReference type="GO" id="GO:0003700">
    <property type="term" value="F:DNA-binding transcription factor activity"/>
    <property type="evidence" value="ECO:0007669"/>
    <property type="project" value="InterPro"/>
</dbReference>
<keyword evidence="1" id="KW-0059">Arsenical resistance</keyword>
<feature type="domain" description="Rhodanese" evidence="5">
    <location>
        <begin position="127"/>
        <end position="216"/>
    </location>
</feature>
<evidence type="ECO:0000259" key="5">
    <source>
        <dbReference type="PROSITE" id="PS50206"/>
    </source>
</evidence>
<dbReference type="GO" id="GO:0003677">
    <property type="term" value="F:DNA binding"/>
    <property type="evidence" value="ECO:0007669"/>
    <property type="project" value="UniProtKB-KW"/>
</dbReference>
<dbReference type="GO" id="GO:0046685">
    <property type="term" value="P:response to arsenic-containing substance"/>
    <property type="evidence" value="ECO:0007669"/>
    <property type="project" value="UniProtKB-KW"/>
</dbReference>
<dbReference type="RefSeq" id="WP_008541493.1">
    <property type="nucleotide sequence ID" value="NZ_JH604921.1"/>
</dbReference>
<keyword evidence="3" id="KW-0238">DNA-binding</keyword>
<dbReference type="InterPro" id="IPR001845">
    <property type="entry name" value="HTH_ArsR_DNA-bd_dom"/>
</dbReference>
<dbReference type="InterPro" id="IPR051081">
    <property type="entry name" value="HTH_MetalResp_TranReg"/>
</dbReference>
<dbReference type="Proteomes" id="UP000004956">
    <property type="component" value="Unassembled WGS sequence"/>
</dbReference>
<gene>
    <name evidence="7" type="ORF">HMPREF9440_00801</name>
</gene>
<dbReference type="SUPFAM" id="SSF52821">
    <property type="entry name" value="Rhodanese/Cell cycle control phosphatase"/>
    <property type="match status" value="1"/>
</dbReference>
<dbReference type="InterPro" id="IPR036390">
    <property type="entry name" value="WH_DNA-bd_sf"/>
</dbReference>
<keyword evidence="4" id="KW-0804">Transcription</keyword>
<organism evidence="7 8">
    <name type="scientific">Sutterella parvirubra YIT 11816</name>
    <dbReference type="NCBI Taxonomy" id="762967"/>
    <lineage>
        <taxon>Bacteria</taxon>
        <taxon>Pseudomonadati</taxon>
        <taxon>Pseudomonadota</taxon>
        <taxon>Betaproteobacteria</taxon>
        <taxon>Burkholderiales</taxon>
        <taxon>Sutterellaceae</taxon>
        <taxon>Sutterella</taxon>
    </lineage>
</organism>
<comment type="caution">
    <text evidence="7">The sequence shown here is derived from an EMBL/GenBank/DDBJ whole genome shotgun (WGS) entry which is preliminary data.</text>
</comment>
<dbReference type="PANTHER" id="PTHR33154">
    <property type="entry name" value="TRANSCRIPTIONAL REGULATOR, ARSR FAMILY"/>
    <property type="match status" value="1"/>
</dbReference>
<dbReference type="AlphaFoldDB" id="H3KDJ2"/>
<dbReference type="STRING" id="762967.HMPREF9440_00801"/>
<proteinExistence type="predicted"/>
<evidence type="ECO:0000259" key="6">
    <source>
        <dbReference type="PROSITE" id="PS50987"/>
    </source>
</evidence>
<dbReference type="InterPro" id="IPR001763">
    <property type="entry name" value="Rhodanese-like_dom"/>
</dbReference>
<keyword evidence="8" id="KW-1185">Reference proteome</keyword>
<dbReference type="SMART" id="SM00418">
    <property type="entry name" value="HTH_ARSR"/>
    <property type="match status" value="1"/>
</dbReference>
<dbReference type="InterPro" id="IPR036873">
    <property type="entry name" value="Rhodanese-like_dom_sf"/>
</dbReference>
<protein>
    <submittedName>
        <fullName evidence="7">Transcriptional regulator, ArsR family</fullName>
    </submittedName>
</protein>
<dbReference type="OrthoDB" id="1445766at2"/>
<evidence type="ECO:0000313" key="7">
    <source>
        <dbReference type="EMBL" id="EHY31817.1"/>
    </source>
</evidence>
<dbReference type="CDD" id="cd00158">
    <property type="entry name" value="RHOD"/>
    <property type="match status" value="1"/>
</dbReference>